<dbReference type="Pfam" id="PF00702">
    <property type="entry name" value="Hydrolase"/>
    <property type="match status" value="1"/>
</dbReference>
<accession>A0A9P7D055</accession>
<dbReference type="InterPro" id="IPR006439">
    <property type="entry name" value="HAD-SF_hydro_IA"/>
</dbReference>
<organism evidence="1 2">
    <name type="scientific">Suillus placidus</name>
    <dbReference type="NCBI Taxonomy" id="48579"/>
    <lineage>
        <taxon>Eukaryota</taxon>
        <taxon>Fungi</taxon>
        <taxon>Dikarya</taxon>
        <taxon>Basidiomycota</taxon>
        <taxon>Agaricomycotina</taxon>
        <taxon>Agaricomycetes</taxon>
        <taxon>Agaricomycetidae</taxon>
        <taxon>Boletales</taxon>
        <taxon>Suillineae</taxon>
        <taxon>Suillaceae</taxon>
        <taxon>Suillus</taxon>
    </lineage>
</organism>
<gene>
    <name evidence="1" type="ORF">EV702DRAFT_1199341</name>
</gene>
<protein>
    <submittedName>
        <fullName evidence="1">HAD-like domain-containing protein</fullName>
    </submittedName>
</protein>
<dbReference type="GO" id="GO:0005634">
    <property type="term" value="C:nucleus"/>
    <property type="evidence" value="ECO:0007669"/>
    <property type="project" value="TreeGrafter"/>
</dbReference>
<dbReference type="InterPro" id="IPR036412">
    <property type="entry name" value="HAD-like_sf"/>
</dbReference>
<dbReference type="AlphaFoldDB" id="A0A9P7D055"/>
<dbReference type="NCBIfam" id="TIGR01549">
    <property type="entry name" value="HAD-SF-IA-v1"/>
    <property type="match status" value="1"/>
</dbReference>
<name>A0A9P7D055_9AGAM</name>
<dbReference type="Gene3D" id="3.40.50.1000">
    <property type="entry name" value="HAD superfamily/HAD-like"/>
    <property type="match status" value="1"/>
</dbReference>
<dbReference type="InterPro" id="IPR044924">
    <property type="entry name" value="HAD-SF_hydro_IA_REG-2-like_cap"/>
</dbReference>
<keyword evidence="2" id="KW-1185">Reference proteome</keyword>
<proteinExistence type="predicted"/>
<dbReference type="PANTHER" id="PTHR46191">
    <property type="match status" value="1"/>
</dbReference>
<evidence type="ECO:0000313" key="2">
    <source>
        <dbReference type="Proteomes" id="UP000714275"/>
    </source>
</evidence>
<dbReference type="Proteomes" id="UP000714275">
    <property type="component" value="Unassembled WGS sequence"/>
</dbReference>
<dbReference type="PANTHER" id="PTHR46191:SF2">
    <property type="entry name" value="HALOACID DEHALOGENASE-LIKE HYDROLASE DOMAIN-CONTAINING PROTEIN 3"/>
    <property type="match status" value="1"/>
</dbReference>
<comment type="caution">
    <text evidence="1">The sequence shown here is derived from an EMBL/GenBank/DDBJ whole genome shotgun (WGS) entry which is preliminary data.</text>
</comment>
<dbReference type="GO" id="GO:0016791">
    <property type="term" value="F:phosphatase activity"/>
    <property type="evidence" value="ECO:0007669"/>
    <property type="project" value="UniProtKB-ARBA"/>
</dbReference>
<dbReference type="SUPFAM" id="SSF56784">
    <property type="entry name" value="HAD-like"/>
    <property type="match status" value="1"/>
</dbReference>
<dbReference type="EMBL" id="JABBWD010000034">
    <property type="protein sequence ID" value="KAG1775320.1"/>
    <property type="molecule type" value="Genomic_DNA"/>
</dbReference>
<dbReference type="InterPro" id="IPR051828">
    <property type="entry name" value="HAD-like_hydrolase_domain"/>
</dbReference>
<evidence type="ECO:0000313" key="1">
    <source>
        <dbReference type="EMBL" id="KAG1775320.1"/>
    </source>
</evidence>
<sequence>MTIRLVTFDALHTLVTPRLPIYVQYSQTFAPYLGVLEPEMLKQSFKVALTQVQKENPAYQGDSGVEGWWSEVIKRTAIGAGANPQAVDTSLPQIVPSLMERFSSRQGYKLFHDSLPVLRRLHQMNIRTALVSNTDTRMLSVLKDLEIAPYLDSILLSEVVGTEKPDAKIFRLALAFSMQSELVPMEMQDSVHVGDELESDYHGARAAGMYALLLRRAGPEGDGERKEEGENLRGVQVVNDLWGVVKWVEQQTT</sequence>
<reference evidence="1" key="1">
    <citation type="journal article" date="2020" name="New Phytol.">
        <title>Comparative genomics reveals dynamic genome evolution in host specialist ectomycorrhizal fungi.</title>
        <authorList>
            <person name="Lofgren L.A."/>
            <person name="Nguyen N.H."/>
            <person name="Vilgalys R."/>
            <person name="Ruytinx J."/>
            <person name="Liao H.L."/>
            <person name="Branco S."/>
            <person name="Kuo A."/>
            <person name="LaButti K."/>
            <person name="Lipzen A."/>
            <person name="Andreopoulos W."/>
            <person name="Pangilinan J."/>
            <person name="Riley R."/>
            <person name="Hundley H."/>
            <person name="Na H."/>
            <person name="Barry K."/>
            <person name="Grigoriev I.V."/>
            <person name="Stajich J.E."/>
            <person name="Kennedy P.G."/>
        </authorList>
    </citation>
    <scope>NUCLEOTIDE SEQUENCE</scope>
    <source>
        <strain evidence="1">DOB743</strain>
    </source>
</reference>
<dbReference type="Gene3D" id="1.10.150.720">
    <property type="entry name" value="Haloacid dehalogenase-like hydrolase"/>
    <property type="match status" value="1"/>
</dbReference>
<dbReference type="InterPro" id="IPR023214">
    <property type="entry name" value="HAD_sf"/>
</dbReference>
<dbReference type="OrthoDB" id="444127at2759"/>